<proteinExistence type="predicted"/>
<reference evidence="1" key="1">
    <citation type="journal article" date="2021" name="Proc. Natl. Acad. Sci. U.S.A.">
        <title>A Catalog of Tens of Thousands of Viruses from Human Metagenomes Reveals Hidden Associations with Chronic Diseases.</title>
        <authorList>
            <person name="Tisza M.J."/>
            <person name="Buck C.B."/>
        </authorList>
    </citation>
    <scope>NUCLEOTIDE SEQUENCE</scope>
    <source>
        <strain evidence="1">Ctlpi2</strain>
    </source>
</reference>
<accession>A0A8S5MLU0</accession>
<organism evidence="1">
    <name type="scientific">Podoviridae sp. ctlpi2</name>
    <dbReference type="NCBI Taxonomy" id="2826574"/>
    <lineage>
        <taxon>Viruses</taxon>
        <taxon>Duplodnaviria</taxon>
        <taxon>Heunggongvirae</taxon>
        <taxon>Uroviricota</taxon>
        <taxon>Caudoviricetes</taxon>
    </lineage>
</organism>
<dbReference type="EMBL" id="BK014928">
    <property type="protein sequence ID" value="DAD83172.1"/>
    <property type="molecule type" value="Genomic_DNA"/>
</dbReference>
<name>A0A8S5MLU0_9CAUD</name>
<protein>
    <submittedName>
        <fullName evidence="1">Uncharacterized protein</fullName>
    </submittedName>
</protein>
<evidence type="ECO:0000313" key="1">
    <source>
        <dbReference type="EMBL" id="DAD83172.1"/>
    </source>
</evidence>
<sequence length="204" mass="22513">MAHFNMWYQGQRKWNPLKCSGVPDATCPQSMRIAGEYMRGFFTLTNVLSPNLEYDNLGYELPIYQELAKAQVGDYIWQVLVPPMHTIVDVFLYNKTLLTPENSTYASFGGITLTLVTGTFKAADANGDCPMTDEKTQGTLTMPEGAAATQQFFCKQTPITNPPDTWTGVGFKIDTLPANKTLADVVGAIVTGAHVMDYDAQTFM</sequence>